<dbReference type="GO" id="GO:0003677">
    <property type="term" value="F:DNA binding"/>
    <property type="evidence" value="ECO:0007669"/>
    <property type="project" value="InterPro"/>
</dbReference>
<reference evidence="2" key="1">
    <citation type="submission" date="2023-03" db="EMBL/GenBank/DDBJ databases">
        <title>a new species belonging to Providencia genus.</title>
        <authorList>
            <person name="Yang W."/>
            <person name="Hu F."/>
            <person name="Shen S."/>
            <person name="Ding L."/>
            <person name="Yin D."/>
        </authorList>
    </citation>
    <scope>NUCLEOTIDE SEQUENCE</scope>
    <source>
        <strain evidence="2">CRE-3FA-0001</strain>
    </source>
</reference>
<comment type="caution">
    <text evidence="2">The sequence shown here is derived from an EMBL/GenBank/DDBJ whole genome shotgun (WGS) entry which is preliminary data.</text>
</comment>
<proteinExistence type="predicted"/>
<dbReference type="EMBL" id="JARRYG010000038">
    <property type="protein sequence ID" value="MDG4698866.1"/>
    <property type="molecule type" value="Genomic_DNA"/>
</dbReference>
<protein>
    <recommendedName>
        <fullName evidence="1">Antitoxin Xre-like helix-turn-helix domain-containing protein</fullName>
    </recommendedName>
</protein>
<feature type="domain" description="Antitoxin Xre-like helix-turn-helix" evidence="1">
    <location>
        <begin position="10"/>
        <end position="63"/>
    </location>
</feature>
<dbReference type="RefSeq" id="WP_272664112.1">
    <property type="nucleotide sequence ID" value="NZ_JARRYG010000038.1"/>
</dbReference>
<evidence type="ECO:0000313" key="2">
    <source>
        <dbReference type="EMBL" id="MDG4698866.1"/>
    </source>
</evidence>
<evidence type="ECO:0000313" key="3">
    <source>
        <dbReference type="Proteomes" id="UP001156701"/>
    </source>
</evidence>
<dbReference type="Proteomes" id="UP001156701">
    <property type="component" value="Unassembled WGS sequence"/>
</dbReference>
<organism evidence="2 3">
    <name type="scientific">Providencia huashanensis</name>
    <dbReference type="NCBI Taxonomy" id="3037798"/>
    <lineage>
        <taxon>Bacteria</taxon>
        <taxon>Pseudomonadati</taxon>
        <taxon>Pseudomonadota</taxon>
        <taxon>Gammaproteobacteria</taxon>
        <taxon>Enterobacterales</taxon>
        <taxon>Morganellaceae</taxon>
        <taxon>Providencia</taxon>
    </lineage>
</organism>
<gene>
    <name evidence="2" type="ORF">P7V44_21820</name>
</gene>
<name>A0AA42FPP6_9GAMM</name>
<dbReference type="AlphaFoldDB" id="A0AA42FPP6"/>
<dbReference type="Gene3D" id="1.10.260.40">
    <property type="entry name" value="lambda repressor-like DNA-binding domains"/>
    <property type="match status" value="1"/>
</dbReference>
<dbReference type="InterPro" id="IPR010982">
    <property type="entry name" value="Lambda_DNA-bd_dom_sf"/>
</dbReference>
<sequence length="73" mass="8400">MQFDKALITKETLINLRDSLGYNNSQMAQLLGISEKTWKNKISDGNSGKINKLEYEFILLLAGKHPDYIIERK</sequence>
<dbReference type="Pfam" id="PF20432">
    <property type="entry name" value="Xre-like-HTH"/>
    <property type="match status" value="1"/>
</dbReference>
<dbReference type="InterPro" id="IPR046847">
    <property type="entry name" value="Xre-like_HTH"/>
</dbReference>
<accession>A0AA42FPP6</accession>
<evidence type="ECO:0000259" key="1">
    <source>
        <dbReference type="Pfam" id="PF20432"/>
    </source>
</evidence>